<reference evidence="10" key="1">
    <citation type="submission" date="2022-10" db="EMBL/GenBank/DDBJ databases">
        <title>The complete genomes of actinobacterial strains from the NBC collection.</title>
        <authorList>
            <person name="Joergensen T.S."/>
            <person name="Alvarez Arevalo M."/>
            <person name="Sterndorff E.B."/>
            <person name="Faurdal D."/>
            <person name="Vuksanovic O."/>
            <person name="Mourched A.-S."/>
            <person name="Charusanti P."/>
            <person name="Shaw S."/>
            <person name="Blin K."/>
            <person name="Weber T."/>
        </authorList>
    </citation>
    <scope>NUCLEOTIDE SEQUENCE</scope>
    <source>
        <strain evidence="10">NBC_00222</strain>
    </source>
</reference>
<feature type="compositionally biased region" description="Basic and acidic residues" evidence="7">
    <location>
        <begin position="20"/>
        <end position="34"/>
    </location>
</feature>
<evidence type="ECO:0000256" key="5">
    <source>
        <dbReference type="ARBA" id="ARBA00022801"/>
    </source>
</evidence>
<dbReference type="PROSITE" id="PS00708">
    <property type="entry name" value="PRO_ENDOPEP_SER"/>
    <property type="match status" value="1"/>
</dbReference>
<dbReference type="PANTHER" id="PTHR42881">
    <property type="entry name" value="PROLYL ENDOPEPTIDASE"/>
    <property type="match status" value="1"/>
</dbReference>
<feature type="domain" description="Peptidase S9A N-terminal" evidence="9">
    <location>
        <begin position="14"/>
        <end position="432"/>
    </location>
</feature>
<dbReference type="InterPro" id="IPR001375">
    <property type="entry name" value="Peptidase_S9_cat"/>
</dbReference>
<dbReference type="EMBL" id="CP108110">
    <property type="protein sequence ID" value="WUQ82309.1"/>
    <property type="molecule type" value="Genomic_DNA"/>
</dbReference>
<evidence type="ECO:0000313" key="10">
    <source>
        <dbReference type="EMBL" id="WUQ82309.1"/>
    </source>
</evidence>
<feature type="domain" description="Peptidase S9 prolyl oligopeptidase catalytic" evidence="8">
    <location>
        <begin position="495"/>
        <end position="700"/>
    </location>
</feature>
<evidence type="ECO:0000256" key="7">
    <source>
        <dbReference type="SAM" id="MobiDB-lite"/>
    </source>
</evidence>
<dbReference type="InterPro" id="IPR029058">
    <property type="entry name" value="AB_hydrolase_fold"/>
</dbReference>
<evidence type="ECO:0000259" key="9">
    <source>
        <dbReference type="Pfam" id="PF02897"/>
    </source>
</evidence>
<keyword evidence="4" id="KW-0645">Protease</keyword>
<feature type="region of interest" description="Disordered" evidence="7">
    <location>
        <begin position="213"/>
        <end position="239"/>
    </location>
</feature>
<evidence type="ECO:0000256" key="6">
    <source>
        <dbReference type="ARBA" id="ARBA00022825"/>
    </source>
</evidence>
<dbReference type="RefSeq" id="WP_328953376.1">
    <property type="nucleotide sequence ID" value="NZ_CP108110.1"/>
</dbReference>
<dbReference type="EC" id="3.4.21.26" evidence="3"/>
<evidence type="ECO:0000256" key="4">
    <source>
        <dbReference type="ARBA" id="ARBA00022670"/>
    </source>
</evidence>
<evidence type="ECO:0000256" key="3">
    <source>
        <dbReference type="ARBA" id="ARBA00011897"/>
    </source>
</evidence>
<protein>
    <recommendedName>
        <fullName evidence="3">prolyl oligopeptidase</fullName>
        <ecNumber evidence="3">3.4.21.26</ecNumber>
    </recommendedName>
</protein>
<comment type="catalytic activity">
    <reaction evidence="1">
        <text>Hydrolysis of Pro-|-Xaa &gt;&gt; Ala-|-Xaa in oligopeptides.</text>
        <dbReference type="EC" id="3.4.21.26"/>
    </reaction>
</comment>
<dbReference type="InterPro" id="IPR051167">
    <property type="entry name" value="Prolyl_oligopep/macrocyclase"/>
</dbReference>
<evidence type="ECO:0000256" key="1">
    <source>
        <dbReference type="ARBA" id="ARBA00001070"/>
    </source>
</evidence>
<dbReference type="Proteomes" id="UP001432222">
    <property type="component" value="Chromosome"/>
</dbReference>
<name>A0ABZ1TW07_9ACTN</name>
<dbReference type="SUPFAM" id="SSF53474">
    <property type="entry name" value="alpha/beta-Hydrolases"/>
    <property type="match status" value="1"/>
</dbReference>
<comment type="similarity">
    <text evidence="2">Belongs to the peptidase S9A family.</text>
</comment>
<dbReference type="PRINTS" id="PR00862">
    <property type="entry name" value="PROLIGOPTASE"/>
</dbReference>
<dbReference type="InterPro" id="IPR002471">
    <property type="entry name" value="Pept_S9_AS"/>
</dbReference>
<gene>
    <name evidence="10" type="ORF">OHA16_04555</name>
</gene>
<feature type="region of interest" description="Disordered" evidence="7">
    <location>
        <begin position="1"/>
        <end position="34"/>
    </location>
</feature>
<dbReference type="Gene3D" id="2.130.10.120">
    <property type="entry name" value="Prolyl oligopeptidase, N-terminal domain"/>
    <property type="match status" value="1"/>
</dbReference>
<proteinExistence type="inferred from homology"/>
<keyword evidence="5" id="KW-0378">Hydrolase</keyword>
<dbReference type="PANTHER" id="PTHR42881:SF2">
    <property type="entry name" value="PROLYL ENDOPEPTIDASE"/>
    <property type="match status" value="1"/>
</dbReference>
<dbReference type="Pfam" id="PF00326">
    <property type="entry name" value="Peptidase_S9"/>
    <property type="match status" value="1"/>
</dbReference>
<keyword evidence="11" id="KW-1185">Reference proteome</keyword>
<organism evidence="10 11">
    <name type="scientific">Kitasatospora purpeofusca</name>
    <dbReference type="NCBI Taxonomy" id="67352"/>
    <lineage>
        <taxon>Bacteria</taxon>
        <taxon>Bacillati</taxon>
        <taxon>Actinomycetota</taxon>
        <taxon>Actinomycetes</taxon>
        <taxon>Kitasatosporales</taxon>
        <taxon>Streptomycetaceae</taxon>
        <taxon>Kitasatospora</taxon>
    </lineage>
</organism>
<accession>A0ABZ1TW07</accession>
<dbReference type="InterPro" id="IPR023302">
    <property type="entry name" value="Pept_S9A_N"/>
</dbReference>
<dbReference type="Pfam" id="PF02897">
    <property type="entry name" value="Peptidase_S9_N"/>
    <property type="match status" value="1"/>
</dbReference>
<dbReference type="Gene3D" id="3.40.50.1820">
    <property type="entry name" value="alpha/beta hydrolase"/>
    <property type="match status" value="1"/>
</dbReference>
<dbReference type="SUPFAM" id="SSF50993">
    <property type="entry name" value="Peptidase/esterase 'gauge' domain"/>
    <property type="match status" value="1"/>
</dbReference>
<keyword evidence="6" id="KW-0720">Serine protease</keyword>
<sequence>MLPIDPAGRPEYPPVAPGDTVDRLGGRDVPDPYRALEDADAPATREWSAGQRRLFDRLRDGWPAVDAFRAAMTRLTAFEQLTSPQLAGGLAFFTVRGPADEHPALAVADPSGSRRILFDPHRHDPTGRTVLGGWTPDPTGALVAVQTAEGGAEEYTLRVLEVATGRTVDGPITGCPYGNVAWSGGPEAFYHVRGGPAGRGGARLYLHRIGEHPADDTEVPGATAPADRPTHGADADDTGEAAPELDVLLGADGRLLVAATADGLSSGNRVRIADLALGAPEKPDWRPLTALDGGWSSPWPATDGLLYVLTDLDADRGRILVLDPAAPERPRTLVPQHEHEVLESFAVLDDPALPVPLLLVLRSAGGHGRITRHDLRTGEPLGALPLPGTGVVTDLTFRQGGHEAWFSYSGPTTPETVHHYDAHRGTIDVWQAPGTPDVPAVLVSELHCASPDGTEVTVLLTRPADRPTGPLPTVLQGYGAFGEPQVADYYAAALAWAGLGGQFAVARVRGGGEHGEGWHRAGMREHKQNGVDDFLAAARALHDRGLCPPGGLGAFGQSAGGLLVGAAMTRSPGLFAAVAATAAPLDMARYELTGYGPYWTDEFGTREDPEELGWLLGYSPYHHVTAGTAYPAVLLTAFEDDARVDPLHARKMCAALQRATSSGHPVLLRQEAGVGHGARARTGRLAYFADVLAFQAEYLGLSVRSTGT</sequence>
<evidence type="ECO:0000256" key="2">
    <source>
        <dbReference type="ARBA" id="ARBA00005228"/>
    </source>
</evidence>
<evidence type="ECO:0000259" key="8">
    <source>
        <dbReference type="Pfam" id="PF00326"/>
    </source>
</evidence>
<evidence type="ECO:0000313" key="11">
    <source>
        <dbReference type="Proteomes" id="UP001432222"/>
    </source>
</evidence>
<dbReference type="InterPro" id="IPR002470">
    <property type="entry name" value="Peptidase_S9A"/>
</dbReference>